<sequence length="229" mass="23907">MPTALITGANRGLGLETAHQLGEKGFHVLAGVRNGEAGRRAEAILRGAGVKADFIALDMASPASIAEAAQAVWQVAGGLDVLINNAAVHYDTHQRVGAPDFDVVEEALTINTVGPWRISVAVLELLRRSDHPRIVNVSSESGAWSSMTGTTPAYSLSKIGLNALTRMMASEFRGEGILVNAVCPGWTATDMGGGGRPIPDGARGIVWAATLPDDGPTGGFFRDGKPIAW</sequence>
<dbReference type="PRINTS" id="PR00080">
    <property type="entry name" value="SDRFAMILY"/>
</dbReference>
<keyword evidence="2" id="KW-0521">NADP</keyword>
<dbReference type="PRINTS" id="PR00081">
    <property type="entry name" value="GDHRDH"/>
</dbReference>
<dbReference type="InterPro" id="IPR002347">
    <property type="entry name" value="SDR_fam"/>
</dbReference>
<evidence type="ECO:0000313" key="5">
    <source>
        <dbReference type="EMBL" id="QBK31574.1"/>
    </source>
</evidence>
<dbReference type="OrthoDB" id="9785826at2"/>
<gene>
    <name evidence="5" type="ORF">E0E05_13740</name>
</gene>
<dbReference type="GO" id="GO:0016491">
    <property type="term" value="F:oxidoreductase activity"/>
    <property type="evidence" value="ECO:0007669"/>
    <property type="project" value="UniProtKB-KW"/>
</dbReference>
<keyword evidence="3" id="KW-0560">Oxidoreductase</keyword>
<dbReference type="AlphaFoldDB" id="A0A4P6V446"/>
<proteinExistence type="inferred from homology"/>
<keyword evidence="6" id="KW-1185">Reference proteome</keyword>
<dbReference type="PANTHER" id="PTHR43490:SF99">
    <property type="entry name" value="SHORT-CHAIN DEHYDROGENASE_REDUCTASE"/>
    <property type="match status" value="1"/>
</dbReference>
<protein>
    <submittedName>
        <fullName evidence="5">SDR family NAD(P)-dependent oxidoreductase</fullName>
    </submittedName>
</protein>
<organism evidence="5 6">
    <name type="scientific">Roseitalea porphyridii</name>
    <dbReference type="NCBI Taxonomy" id="1852022"/>
    <lineage>
        <taxon>Bacteria</taxon>
        <taxon>Pseudomonadati</taxon>
        <taxon>Pseudomonadota</taxon>
        <taxon>Alphaproteobacteria</taxon>
        <taxon>Hyphomicrobiales</taxon>
        <taxon>Ahrensiaceae</taxon>
        <taxon>Roseitalea</taxon>
    </lineage>
</organism>
<evidence type="ECO:0000256" key="1">
    <source>
        <dbReference type="ARBA" id="ARBA00006484"/>
    </source>
</evidence>
<dbReference type="RefSeq" id="WP_131617234.1">
    <property type="nucleotide sequence ID" value="NZ_CP036532.1"/>
</dbReference>
<comment type="similarity">
    <text evidence="1 4">Belongs to the short-chain dehydrogenases/reductases (SDR) family.</text>
</comment>
<reference evidence="5 6" key="1">
    <citation type="journal article" date="2017" name="Int. J. Syst. Evol. Microbiol.">
        <title>Roseitalea porphyridii gen. nov., sp. nov., isolated from a red alga, and reclassification of Hoeflea suaedae Chung et al. 2013 as Pseudohoeflea suaedae gen. nov., comb. nov.</title>
        <authorList>
            <person name="Hyeon J.W."/>
            <person name="Jeong S.E."/>
            <person name="Baek K."/>
            <person name="Jeon C.O."/>
        </authorList>
    </citation>
    <scope>NUCLEOTIDE SEQUENCE [LARGE SCALE GENOMIC DNA]</scope>
    <source>
        <strain evidence="5 6">MA7-20</strain>
    </source>
</reference>
<evidence type="ECO:0000313" key="6">
    <source>
        <dbReference type="Proteomes" id="UP000293719"/>
    </source>
</evidence>
<evidence type="ECO:0000256" key="4">
    <source>
        <dbReference type="RuleBase" id="RU000363"/>
    </source>
</evidence>
<dbReference type="SUPFAM" id="SSF51735">
    <property type="entry name" value="NAD(P)-binding Rossmann-fold domains"/>
    <property type="match status" value="1"/>
</dbReference>
<dbReference type="PANTHER" id="PTHR43490">
    <property type="entry name" value="(+)-NEOMENTHOL DEHYDROGENASE"/>
    <property type="match status" value="1"/>
</dbReference>
<dbReference type="Gene3D" id="3.40.50.720">
    <property type="entry name" value="NAD(P)-binding Rossmann-like Domain"/>
    <property type="match status" value="1"/>
</dbReference>
<accession>A0A4P6V446</accession>
<dbReference type="EMBL" id="CP036532">
    <property type="protein sequence ID" value="QBK31574.1"/>
    <property type="molecule type" value="Genomic_DNA"/>
</dbReference>
<dbReference type="Pfam" id="PF00106">
    <property type="entry name" value="adh_short"/>
    <property type="match status" value="1"/>
</dbReference>
<dbReference type="InterPro" id="IPR036291">
    <property type="entry name" value="NAD(P)-bd_dom_sf"/>
</dbReference>
<evidence type="ECO:0000256" key="3">
    <source>
        <dbReference type="ARBA" id="ARBA00023002"/>
    </source>
</evidence>
<name>A0A4P6V446_9HYPH</name>
<dbReference type="GeneID" id="90768365"/>
<evidence type="ECO:0000256" key="2">
    <source>
        <dbReference type="ARBA" id="ARBA00022857"/>
    </source>
</evidence>
<dbReference type="Proteomes" id="UP000293719">
    <property type="component" value="Chromosome"/>
</dbReference>
<dbReference type="KEGG" id="rpod:E0E05_13740"/>